<feature type="domain" description="Glycosyltransferase 2-like" evidence="1">
    <location>
        <begin position="342"/>
        <end position="468"/>
    </location>
</feature>
<dbReference type="Pfam" id="PF00535">
    <property type="entry name" value="Glycos_transf_2"/>
    <property type="match status" value="2"/>
</dbReference>
<comment type="caution">
    <text evidence="2">The sequence shown here is derived from an EMBL/GenBank/DDBJ whole genome shotgun (WGS) entry which is preliminary data.</text>
</comment>
<protein>
    <submittedName>
        <fullName evidence="2">Glycosyltransferase</fullName>
    </submittedName>
</protein>
<dbReference type="CDD" id="cd04184">
    <property type="entry name" value="GT2_RfbC_Mx_like"/>
    <property type="match status" value="1"/>
</dbReference>
<dbReference type="InterPro" id="IPR029044">
    <property type="entry name" value="Nucleotide-diphossugar_trans"/>
</dbReference>
<keyword evidence="2" id="KW-0808">Transferase</keyword>
<dbReference type="Proteomes" id="UP000463700">
    <property type="component" value="Unassembled WGS sequence"/>
</dbReference>
<dbReference type="SUPFAM" id="SSF53448">
    <property type="entry name" value="Nucleotide-diphospho-sugar transferases"/>
    <property type="match status" value="2"/>
</dbReference>
<dbReference type="PANTHER" id="PTHR43179">
    <property type="entry name" value="RHAMNOSYLTRANSFERASE WBBL"/>
    <property type="match status" value="1"/>
</dbReference>
<proteinExistence type="predicted"/>
<evidence type="ECO:0000313" key="2">
    <source>
        <dbReference type="EMBL" id="KAE8759295.1"/>
    </source>
</evidence>
<dbReference type="Gene3D" id="3.90.550.10">
    <property type="entry name" value="Spore Coat Polysaccharide Biosynthesis Protein SpsA, Chain A"/>
    <property type="match status" value="2"/>
</dbReference>
<dbReference type="GO" id="GO:0016740">
    <property type="term" value="F:transferase activity"/>
    <property type="evidence" value="ECO:0007669"/>
    <property type="project" value="UniProtKB-KW"/>
</dbReference>
<dbReference type="CDD" id="cd04186">
    <property type="entry name" value="GT_2_like_c"/>
    <property type="match status" value="1"/>
</dbReference>
<dbReference type="PANTHER" id="PTHR43179:SF7">
    <property type="entry name" value="RHAMNOSYLTRANSFERASE WBBL"/>
    <property type="match status" value="1"/>
</dbReference>
<name>A0A6N6WF93_9BURK</name>
<evidence type="ECO:0000259" key="1">
    <source>
        <dbReference type="Pfam" id="PF00535"/>
    </source>
</evidence>
<dbReference type="AlphaFoldDB" id="A0A6N6WF93"/>
<sequence length="632" mass="70888">MKRYVNLARRVIGLVRRDGAYPLLKKSVAVFRREGLTGLRRRAGNGAIAVRDYAEWIELYDRLDEDALSLMKSDIAAMSAPPRISVVMPTYNADPLWLAEAIDSVRNQIYPHWELCIADDASTSPKVRPLLERYMQEDARIRVVFREKNGHISAASNSALDLVTSDWVGLLDHDDILAQHALYCVAKEIVRRPDARLIYSDEDKIDVNGRRHDPYFKCDMNIDLFYSHNMISHFGVYQKRLLDEIGGFRVGLEGSQDYDLALRCLERIGPDSIVHVPRVLYHWRVHPSSTAASGDAKPYAVVAGERALNEHFAQRGIDGSVEGLAYGYRARYRLPERRPLVSLIIPTRNGVNLLKQCIDSIRTRTTYAPYEIIVVDNGSDEKATLDYLHGLLSADNIRVIRDDRPFNYSALNNSAIASANGEIVGLINNDIEVISDTWLDEMVSLAIQPGVGAVGAKLLYPDGKIQHAGVVAGMGGVAGHAHRLFPRDSFGYFSRNALISSFSAVTAACLIVRKAIYEQVGGLNDIELAVAFNDVDFCLRVREAGYRNVWTPYAELYHHESATRGSEDSPEKKARFAREVAYMHERWGDSLEQDPAYSPNLALDRTDFSLAWPPRVESLSHRPAPHENKELA</sequence>
<dbReference type="InterPro" id="IPR001173">
    <property type="entry name" value="Glyco_trans_2-like"/>
</dbReference>
<evidence type="ECO:0000313" key="3">
    <source>
        <dbReference type="Proteomes" id="UP000463700"/>
    </source>
</evidence>
<reference evidence="2 3" key="1">
    <citation type="journal article" date="2020" name="Int. J. Syst. Evol. Microbiol.">
        <title>Paraburkholderia madseniana sp. nov., a phenolic acid-degrading bacterium isolated from acidic forest soil.</title>
        <authorList>
            <person name="Wilhelm R.C."/>
            <person name="Murphy S.J.L."/>
            <person name="Feriancek N.M."/>
            <person name="Karasz D.C."/>
            <person name="DeRito C.M."/>
            <person name="Newman J.D."/>
            <person name="Buckley D.H."/>
        </authorList>
    </citation>
    <scope>NUCLEOTIDE SEQUENCE [LARGE SCALE GENOMIC DNA]</scope>
    <source>
        <strain evidence="2 3">RP11</strain>
    </source>
</reference>
<accession>A0A6N6WF93</accession>
<gene>
    <name evidence="2" type="ORF">FSO04_14270</name>
</gene>
<dbReference type="RefSeq" id="WP_154560295.1">
    <property type="nucleotide sequence ID" value="NZ_VOSW01000023.1"/>
</dbReference>
<dbReference type="EMBL" id="VOSW01000023">
    <property type="protein sequence ID" value="KAE8759295.1"/>
    <property type="molecule type" value="Genomic_DNA"/>
</dbReference>
<dbReference type="OrthoDB" id="9816564at2"/>
<organism evidence="2 3">
    <name type="scientific">Paraburkholderia madseniana</name>
    <dbReference type="NCBI Taxonomy" id="2599607"/>
    <lineage>
        <taxon>Bacteria</taxon>
        <taxon>Pseudomonadati</taxon>
        <taxon>Pseudomonadota</taxon>
        <taxon>Betaproteobacteria</taxon>
        <taxon>Burkholderiales</taxon>
        <taxon>Burkholderiaceae</taxon>
        <taxon>Paraburkholderia</taxon>
    </lineage>
</organism>
<feature type="domain" description="Glycosyltransferase 2-like" evidence="1">
    <location>
        <begin position="85"/>
        <end position="245"/>
    </location>
</feature>